<dbReference type="InterPro" id="IPR036869">
    <property type="entry name" value="J_dom_sf"/>
</dbReference>
<name>A0A1R1XP60_9FUNG</name>
<feature type="region of interest" description="Disordered" evidence="5">
    <location>
        <begin position="134"/>
        <end position="169"/>
    </location>
</feature>
<feature type="region of interest" description="Disordered" evidence="5">
    <location>
        <begin position="327"/>
        <end position="350"/>
    </location>
</feature>
<evidence type="ECO:0000256" key="5">
    <source>
        <dbReference type="SAM" id="MobiDB-lite"/>
    </source>
</evidence>
<dbReference type="SUPFAM" id="SSF46565">
    <property type="entry name" value="Chaperone J-domain"/>
    <property type="match status" value="1"/>
</dbReference>
<dbReference type="GO" id="GO:0005829">
    <property type="term" value="C:cytosol"/>
    <property type="evidence" value="ECO:0007669"/>
    <property type="project" value="TreeGrafter"/>
</dbReference>
<protein>
    <submittedName>
        <fullName evidence="6">UBA domain-containing protein 7</fullName>
    </submittedName>
</protein>
<feature type="region of interest" description="Disordered" evidence="5">
    <location>
        <begin position="513"/>
        <end position="532"/>
    </location>
</feature>
<proteinExistence type="predicted"/>
<dbReference type="InterPro" id="IPR051982">
    <property type="entry name" value="CiliaryAsmbly_MitoImport"/>
</dbReference>
<dbReference type="Gene3D" id="1.10.287.110">
    <property type="entry name" value="DnaJ domain"/>
    <property type="match status" value="1"/>
</dbReference>
<keyword evidence="3" id="KW-0677">Repeat</keyword>
<dbReference type="GO" id="GO:0005739">
    <property type="term" value="C:mitochondrion"/>
    <property type="evidence" value="ECO:0007669"/>
    <property type="project" value="TreeGrafter"/>
</dbReference>
<dbReference type="PANTHER" id="PTHR45984:SF1">
    <property type="entry name" value="SPAG1 AXONEMAL DYNEIN ASSEMBLY FACTOR"/>
    <property type="match status" value="1"/>
</dbReference>
<dbReference type="PANTHER" id="PTHR45984">
    <property type="entry name" value="RNA (RNA) POLYMERASE II ASSOCIATED PROTEIN HOMOLOG"/>
    <property type="match status" value="1"/>
</dbReference>
<evidence type="ECO:0000313" key="7">
    <source>
        <dbReference type="Proteomes" id="UP000187283"/>
    </source>
</evidence>
<comment type="subcellular location">
    <subcellularLocation>
        <location evidence="1">Cytoplasm</location>
    </subcellularLocation>
</comment>
<dbReference type="GO" id="GO:0031072">
    <property type="term" value="F:heat shock protein binding"/>
    <property type="evidence" value="ECO:0007669"/>
    <property type="project" value="TreeGrafter"/>
</dbReference>
<feature type="compositionally biased region" description="Low complexity" evidence="5">
    <location>
        <begin position="83"/>
        <end position="96"/>
    </location>
</feature>
<dbReference type="InterPro" id="IPR011990">
    <property type="entry name" value="TPR-like_helical_dom_sf"/>
</dbReference>
<feature type="compositionally biased region" description="Polar residues" evidence="5">
    <location>
        <begin position="134"/>
        <end position="163"/>
    </location>
</feature>
<keyword evidence="4" id="KW-0802">TPR repeat</keyword>
<dbReference type="Proteomes" id="UP000187283">
    <property type="component" value="Unassembled WGS sequence"/>
</dbReference>
<dbReference type="OrthoDB" id="1717591at2759"/>
<evidence type="ECO:0000256" key="2">
    <source>
        <dbReference type="ARBA" id="ARBA00022490"/>
    </source>
</evidence>
<sequence length="860" mass="97340">MNADQNIFINSFANLNARDDQNEKKYDYKKDLSNPLPGTSKQDPFESIKFLATQTKPSPSPNLSWNLRSSSNTPKSFDYKPPNNFASLNNNSSSTKNKSDPFGDLLNFTKTTPDNISVKSNSSFTNSNYKDISSNNSTLINPPNKNLPNSQISEKSSLNSNHDQAVPMQKESSDLWDFDLLKDSKKDISNEPSTNKINDLLDFDPILPTKENKIELKFFSDLNNADTTHSKTYNADMDVNKNDDFLLNWDKDDTEDLSEAASHMTKKQSLFNSEADSKLAYLMQYDFSIEQATDALQISEGDLGEALILLKEQTNFSKAQLKTAHSKNFQMDSSSPSPSSQLYNGSSQKYRSKSIRNDNFFDTFGKKSMTATEKIFESANEVGSNVLRQANTWFDIGKKSLLNKTALSKNKVPILPDNRYNNSSFEKNNYSSHKPQKFESYQDSDSEKNNDILSSDFSEDDETFYKKLKEKNKAASLEKHQPIFNQESISLEPEIDLIGEKVSPQLFDKNLSFDQKPKPIRSHTDDNQILSSDTLSNPKSIIPEIPKYLLSQISALKDESNKKFKIGQFEVAYNGYSQAISLLETSKNHPYLIILLNNRSSSLNKMGNFKDSVSDLDESIRLCLLYCDRTRIDLGNGDILETNLHHQKALLKRAETKEAMEKYKLALADFDTLASLQIDSTMLQRAKAGSARCSKALGIQQNFPKANPTTNTSLFTNSFTSKPKSPPKYPKMQSENKPSNSSTNNLRAMASISPDKIPEDDHFELKESVKNEVFQWKKNKDSIRSLLSSVHFICPSINEIRLSDLIENNRVKIAYMRTISKLHPDKLTSITDLRSKLISQEVFTVLNDAWVLFKNQNNII</sequence>
<gene>
    <name evidence="6" type="ORF">AYI70_g6604</name>
</gene>
<feature type="region of interest" description="Disordered" evidence="5">
    <location>
        <begin position="710"/>
        <end position="746"/>
    </location>
</feature>
<organism evidence="6 7">
    <name type="scientific">Smittium culicis</name>
    <dbReference type="NCBI Taxonomy" id="133412"/>
    <lineage>
        <taxon>Eukaryota</taxon>
        <taxon>Fungi</taxon>
        <taxon>Fungi incertae sedis</taxon>
        <taxon>Zoopagomycota</taxon>
        <taxon>Kickxellomycotina</taxon>
        <taxon>Harpellomycetes</taxon>
        <taxon>Harpellales</taxon>
        <taxon>Legeriomycetaceae</taxon>
        <taxon>Smittium</taxon>
    </lineage>
</organism>
<accession>A0A1R1XP60</accession>
<feature type="region of interest" description="Disordered" evidence="5">
    <location>
        <begin position="417"/>
        <end position="455"/>
    </location>
</feature>
<feature type="compositionally biased region" description="Low complexity" evidence="5">
    <location>
        <begin position="710"/>
        <end position="723"/>
    </location>
</feature>
<feature type="compositionally biased region" description="Polar residues" evidence="5">
    <location>
        <begin position="419"/>
        <end position="443"/>
    </location>
</feature>
<evidence type="ECO:0000313" key="6">
    <source>
        <dbReference type="EMBL" id="OMJ16434.1"/>
    </source>
</evidence>
<keyword evidence="2" id="KW-0963">Cytoplasm</keyword>
<evidence type="ECO:0000256" key="1">
    <source>
        <dbReference type="ARBA" id="ARBA00004496"/>
    </source>
</evidence>
<feature type="region of interest" description="Disordered" evidence="5">
    <location>
        <begin position="19"/>
        <end position="99"/>
    </location>
</feature>
<dbReference type="GO" id="GO:0006626">
    <property type="term" value="P:protein targeting to mitochondrion"/>
    <property type="evidence" value="ECO:0007669"/>
    <property type="project" value="TreeGrafter"/>
</dbReference>
<evidence type="ECO:0000256" key="3">
    <source>
        <dbReference type="ARBA" id="ARBA00022737"/>
    </source>
</evidence>
<feature type="compositionally biased region" description="Polar residues" evidence="5">
    <location>
        <begin position="733"/>
        <end position="746"/>
    </location>
</feature>
<comment type="caution">
    <text evidence="6">The sequence shown here is derived from an EMBL/GenBank/DDBJ whole genome shotgun (WGS) entry which is preliminary data.</text>
</comment>
<dbReference type="Gene3D" id="1.25.40.10">
    <property type="entry name" value="Tetratricopeptide repeat domain"/>
    <property type="match status" value="1"/>
</dbReference>
<dbReference type="STRING" id="133412.A0A1R1XP60"/>
<evidence type="ECO:0000256" key="4">
    <source>
        <dbReference type="ARBA" id="ARBA00022803"/>
    </source>
</evidence>
<feature type="compositionally biased region" description="Basic and acidic residues" evidence="5">
    <location>
        <begin position="19"/>
        <end position="32"/>
    </location>
</feature>
<dbReference type="AlphaFoldDB" id="A0A1R1XP60"/>
<keyword evidence="7" id="KW-1185">Reference proteome</keyword>
<reference evidence="6 7" key="1">
    <citation type="submission" date="2017-01" db="EMBL/GenBank/DDBJ databases">
        <authorList>
            <person name="Mah S.A."/>
            <person name="Swanson W.J."/>
            <person name="Moy G.W."/>
            <person name="Vacquier V.D."/>
        </authorList>
    </citation>
    <scope>NUCLEOTIDE SEQUENCE [LARGE SCALE GENOMIC DNA]</scope>
    <source>
        <strain evidence="6 7">GSMNP</strain>
    </source>
</reference>
<feature type="compositionally biased region" description="Polar residues" evidence="5">
    <location>
        <begin position="52"/>
        <end position="75"/>
    </location>
</feature>
<dbReference type="EMBL" id="LSSN01002339">
    <property type="protein sequence ID" value="OMJ16434.1"/>
    <property type="molecule type" value="Genomic_DNA"/>
</dbReference>
<dbReference type="SUPFAM" id="SSF48452">
    <property type="entry name" value="TPR-like"/>
    <property type="match status" value="1"/>
</dbReference>